<proteinExistence type="predicted"/>
<gene>
    <name evidence="2" type="ORF">JMM60_20910</name>
</gene>
<dbReference type="EMBL" id="JAESJJ010000051">
    <property type="protein sequence ID" value="MBL3611185.1"/>
    <property type="molecule type" value="Genomic_DNA"/>
</dbReference>
<comment type="caution">
    <text evidence="2">The sequence shown here is derived from an EMBL/GenBank/DDBJ whole genome shotgun (WGS) entry which is preliminary data.</text>
</comment>
<keyword evidence="3" id="KW-1185">Reference proteome</keyword>
<organism evidence="2 3">
    <name type="scientific">Rhodovulum sulfidophilum</name>
    <name type="common">Rhodobacter sulfidophilus</name>
    <dbReference type="NCBI Taxonomy" id="35806"/>
    <lineage>
        <taxon>Bacteria</taxon>
        <taxon>Pseudomonadati</taxon>
        <taxon>Pseudomonadota</taxon>
        <taxon>Alphaproteobacteria</taxon>
        <taxon>Rhodobacterales</taxon>
        <taxon>Paracoccaceae</taxon>
        <taxon>Rhodovulum</taxon>
    </lineage>
</organism>
<evidence type="ECO:0000313" key="2">
    <source>
        <dbReference type="EMBL" id="MBL3611185.1"/>
    </source>
</evidence>
<evidence type="ECO:0000256" key="1">
    <source>
        <dbReference type="SAM" id="MobiDB-lite"/>
    </source>
</evidence>
<protein>
    <submittedName>
        <fullName evidence="2">Uncharacterized protein</fullName>
    </submittedName>
</protein>
<sequence length="199" mass="22736">MPLPTSFIKRKAGASLLHSVRTAEAIGRPFNTFVTVSLWKLGLTPDDASRFFQELRERHFQRWSSYVPRGDTTPRNGPPTYAWVIEAPRKLAHVHWMVHVRPGQERAFAAVLDRWIVRRTGIAQVPEGVIEIARIDNAEGLKLYFAKGLDPHLARLWRIHPVESGRVHGRRAGTSRNLGPAEWQPRKAAYQRSRRRVAA</sequence>
<name>A0ABS1RYK8_RHOSU</name>
<feature type="region of interest" description="Disordered" evidence="1">
    <location>
        <begin position="168"/>
        <end position="199"/>
    </location>
</feature>
<accession>A0ABS1RYK8</accession>
<reference evidence="2 3" key="1">
    <citation type="submission" date="2021-01" db="EMBL/GenBank/DDBJ databases">
        <title>Draft genomes of Rhodovulum sulfidophilum.</title>
        <authorList>
            <person name="Guzman M.S."/>
        </authorList>
    </citation>
    <scope>NUCLEOTIDE SEQUENCE [LARGE SCALE GENOMIC DNA]</scope>
    <source>
        <strain evidence="2 3">AB35</strain>
    </source>
</reference>
<dbReference type="RefSeq" id="WP_202250677.1">
    <property type="nucleotide sequence ID" value="NZ_JAESJJ010000051.1"/>
</dbReference>
<evidence type="ECO:0000313" key="3">
    <source>
        <dbReference type="Proteomes" id="UP000604473"/>
    </source>
</evidence>
<dbReference type="Proteomes" id="UP000604473">
    <property type="component" value="Unassembled WGS sequence"/>
</dbReference>